<proteinExistence type="predicted"/>
<dbReference type="Gene3D" id="3.40.50.2000">
    <property type="entry name" value="Glycogen Phosphorylase B"/>
    <property type="match status" value="1"/>
</dbReference>
<protein>
    <recommendedName>
        <fullName evidence="3">Glycosyltransferase involved in cell wall biosynthesis</fullName>
    </recommendedName>
</protein>
<evidence type="ECO:0000313" key="2">
    <source>
        <dbReference type="Proteomes" id="UP000071561"/>
    </source>
</evidence>
<evidence type="ECO:0000313" key="1">
    <source>
        <dbReference type="EMBL" id="AMQ01379.1"/>
    </source>
</evidence>
<dbReference type="Proteomes" id="UP000071561">
    <property type="component" value="Chromosome"/>
</dbReference>
<dbReference type="OrthoDB" id="9794575at2"/>
<organism evidence="1 2">
    <name type="scientific">Pedobacter cryoconitis</name>
    <dbReference type="NCBI Taxonomy" id="188932"/>
    <lineage>
        <taxon>Bacteria</taxon>
        <taxon>Pseudomonadati</taxon>
        <taxon>Bacteroidota</taxon>
        <taxon>Sphingobacteriia</taxon>
        <taxon>Sphingobacteriales</taxon>
        <taxon>Sphingobacteriaceae</taxon>
        <taxon>Pedobacter</taxon>
    </lineage>
</organism>
<dbReference type="EMBL" id="CP014504">
    <property type="protein sequence ID" value="AMQ01379.1"/>
    <property type="molecule type" value="Genomic_DNA"/>
</dbReference>
<accession>A0A127VKF0</accession>
<sequence length="437" mass="50570">MVKESKKDKLKILVVTYDYYPDDSPNTYRWKNVLRAWAEREDAEIFVVCASKGNLLDFELVDGVKIYRTGRSLFEKVKSKILKHSLTPSGAPSKADPVIAQEGLIRKIYNRTWKKLYFPDYAFLWLSPAMKMAEKLIESENITNLITVSWPFTDHVVGYKLKQKYNIQWIADTIDPFYLSKALNNTALYDAKSYKLENKILKKADVITVLTDKLKEKYGELYPAVADKIVVNHNLFVPVEVPEKSTKSKKIKLVFVGTVVPVVRSPEYLLELFNNLVNLKQDGCELELHFYGNTTQCNDVFAKYDFLLNKSLFIHGMTSRENIPGILSEASVLVNIGNSNTYQEPSKIIEYIYLGKPILNVCSITEDSSKEALAKYPLHFNIYKDEINDQLKLEELFGFFKNDKSLNRDVIMKIIWKYLLPQVEQNYFNLLEKKQKL</sequence>
<dbReference type="KEGG" id="pcm:AY601_4541"/>
<dbReference type="RefSeq" id="WP_068405426.1">
    <property type="nucleotide sequence ID" value="NZ_CP014504.1"/>
</dbReference>
<keyword evidence="2" id="KW-1185">Reference proteome</keyword>
<reference evidence="1 2" key="1">
    <citation type="submission" date="2016-03" db="EMBL/GenBank/DDBJ databases">
        <title>Complete genome sequence of Pedobacter cryoconitis PAMC 27485.</title>
        <authorList>
            <person name="Lee J."/>
            <person name="Kim O.-S."/>
        </authorList>
    </citation>
    <scope>NUCLEOTIDE SEQUENCE [LARGE SCALE GENOMIC DNA]</scope>
    <source>
        <strain evidence="1 2">PAMC 27485</strain>
    </source>
</reference>
<dbReference type="SUPFAM" id="SSF53756">
    <property type="entry name" value="UDP-Glycosyltransferase/glycogen phosphorylase"/>
    <property type="match status" value="1"/>
</dbReference>
<name>A0A127VKF0_9SPHI</name>
<dbReference type="PATRIC" id="fig|188932.3.peg.4709"/>
<gene>
    <name evidence="1" type="ORF">AY601_4541</name>
</gene>
<dbReference type="AlphaFoldDB" id="A0A127VKF0"/>
<evidence type="ECO:0008006" key="3">
    <source>
        <dbReference type="Google" id="ProtNLM"/>
    </source>
</evidence>